<comment type="caution">
    <text evidence="2">The sequence shown here is derived from an EMBL/GenBank/DDBJ whole genome shotgun (WGS) entry which is preliminary data.</text>
</comment>
<evidence type="ECO:0000256" key="1">
    <source>
        <dbReference type="SAM" id="MobiDB-lite"/>
    </source>
</evidence>
<dbReference type="EMBL" id="JACXAJ010000003">
    <property type="protein sequence ID" value="MBD1397517.1"/>
    <property type="molecule type" value="Genomic_DNA"/>
</dbReference>
<accession>A0ABR7XGW3</accession>
<feature type="compositionally biased region" description="Basic and acidic residues" evidence="1">
    <location>
        <begin position="27"/>
        <end position="36"/>
    </location>
</feature>
<reference evidence="2 3" key="1">
    <citation type="submission" date="2020-09" db="EMBL/GenBank/DDBJ databases">
        <title>Genome sequencing and assembly of Pontibacter sp.</title>
        <authorList>
            <person name="Chhetri G."/>
        </authorList>
    </citation>
    <scope>NUCLEOTIDE SEQUENCE [LARGE SCALE GENOMIC DNA]</scope>
    <source>
        <strain evidence="2 3">JH31</strain>
    </source>
</reference>
<organism evidence="2 3">
    <name type="scientific">Pontibacter aquaedesilientis</name>
    <dbReference type="NCBI Taxonomy" id="2766980"/>
    <lineage>
        <taxon>Bacteria</taxon>
        <taxon>Pseudomonadati</taxon>
        <taxon>Bacteroidota</taxon>
        <taxon>Cytophagia</taxon>
        <taxon>Cytophagales</taxon>
        <taxon>Hymenobacteraceae</taxon>
        <taxon>Pontibacter</taxon>
    </lineage>
</organism>
<evidence type="ECO:0000313" key="2">
    <source>
        <dbReference type="EMBL" id="MBD1397517.1"/>
    </source>
</evidence>
<sequence>MALTSCEKAKDAVQPSVTELKASQAQDAKKDDDYKRNKTGQYVSKDVQITGYEDGSERPSRPKFDAAEAILH</sequence>
<evidence type="ECO:0000313" key="3">
    <source>
        <dbReference type="Proteomes" id="UP000625551"/>
    </source>
</evidence>
<feature type="region of interest" description="Disordered" evidence="1">
    <location>
        <begin position="1"/>
        <end position="72"/>
    </location>
</feature>
<gene>
    <name evidence="2" type="ORF">H9Q13_10095</name>
</gene>
<dbReference type="Proteomes" id="UP000625551">
    <property type="component" value="Unassembled WGS sequence"/>
</dbReference>
<feature type="compositionally biased region" description="Basic and acidic residues" evidence="1">
    <location>
        <begin position="55"/>
        <end position="72"/>
    </location>
</feature>
<protein>
    <submittedName>
        <fullName evidence="2">Uncharacterized protein</fullName>
    </submittedName>
</protein>
<proteinExistence type="predicted"/>
<keyword evidence="3" id="KW-1185">Reference proteome</keyword>
<name>A0ABR7XGW3_9BACT</name>
<dbReference type="RefSeq" id="WP_191183663.1">
    <property type="nucleotide sequence ID" value="NZ_JACXAJ010000003.1"/>
</dbReference>